<comment type="caution">
    <text evidence="1">The sequence shown here is derived from an EMBL/GenBank/DDBJ whole genome shotgun (WGS) entry which is preliminary data.</text>
</comment>
<organism evidence="1 2">
    <name type="scientific">Variovorax rhizosphaerae</name>
    <dbReference type="NCBI Taxonomy" id="1836200"/>
    <lineage>
        <taxon>Bacteria</taxon>
        <taxon>Pseudomonadati</taxon>
        <taxon>Pseudomonadota</taxon>
        <taxon>Betaproteobacteria</taxon>
        <taxon>Burkholderiales</taxon>
        <taxon>Comamonadaceae</taxon>
        <taxon>Variovorax</taxon>
    </lineage>
</organism>
<evidence type="ECO:0000313" key="1">
    <source>
        <dbReference type="EMBL" id="MEJ8849957.1"/>
    </source>
</evidence>
<gene>
    <name evidence="1" type="ORF">WKW82_25155</name>
</gene>
<evidence type="ECO:0008006" key="3">
    <source>
        <dbReference type="Google" id="ProtNLM"/>
    </source>
</evidence>
<protein>
    <recommendedName>
        <fullName evidence="3">Glycine zipper domain-containing protein</fullName>
    </recommendedName>
</protein>
<keyword evidence="2" id="KW-1185">Reference proteome</keyword>
<proteinExistence type="predicted"/>
<dbReference type="RefSeq" id="WP_340345118.1">
    <property type="nucleotide sequence ID" value="NZ_JBBKZT010000012.1"/>
</dbReference>
<dbReference type="EMBL" id="JBBKZT010000012">
    <property type="protein sequence ID" value="MEJ8849957.1"/>
    <property type="molecule type" value="Genomic_DNA"/>
</dbReference>
<reference evidence="1 2" key="1">
    <citation type="submission" date="2024-03" db="EMBL/GenBank/DDBJ databases">
        <title>Novel species of the genus Variovorax.</title>
        <authorList>
            <person name="Liu Q."/>
            <person name="Xin Y.-H."/>
        </authorList>
    </citation>
    <scope>NUCLEOTIDE SEQUENCE [LARGE SCALE GENOMIC DNA]</scope>
    <source>
        <strain evidence="1 2">KACC 18900</strain>
    </source>
</reference>
<sequence>MGATTLGLAGLLLGNSREGGTGALAGLGAGAYAGAKMGSTLGTETKAAQCTQRQRQLDEVSMKL</sequence>
<name>A0ABU8WQX0_9BURK</name>
<accession>A0ABU8WQX0</accession>
<evidence type="ECO:0000313" key="2">
    <source>
        <dbReference type="Proteomes" id="UP001385892"/>
    </source>
</evidence>
<dbReference type="Proteomes" id="UP001385892">
    <property type="component" value="Unassembled WGS sequence"/>
</dbReference>